<keyword evidence="16" id="KW-1185">Reference proteome</keyword>
<dbReference type="Proteomes" id="UP000007801">
    <property type="component" value="Unassembled WGS sequence"/>
</dbReference>
<feature type="region of interest" description="Disordered" evidence="12">
    <location>
        <begin position="663"/>
        <end position="690"/>
    </location>
</feature>
<dbReference type="KEGG" id="dan:6494337"/>
<feature type="region of interest" description="Disordered" evidence="12">
    <location>
        <begin position="880"/>
        <end position="946"/>
    </location>
</feature>
<feature type="binding site" evidence="11">
    <location>
        <position position="77"/>
    </location>
    <ligand>
        <name>Zn(2+)</name>
        <dbReference type="ChEBI" id="CHEBI:29105"/>
    </ligand>
</feature>
<evidence type="ECO:0000256" key="5">
    <source>
        <dbReference type="ARBA" id="ARBA00022833"/>
    </source>
</evidence>
<keyword evidence="4 10" id="KW-0863">Zinc-finger</keyword>
<reference evidence="15 16" key="1">
    <citation type="journal article" date="2007" name="Nature">
        <title>Evolution of genes and genomes on the Drosophila phylogeny.</title>
        <authorList>
            <consortium name="Drosophila 12 Genomes Consortium"/>
            <person name="Clark A.G."/>
            <person name="Eisen M.B."/>
            <person name="Smith D.R."/>
            <person name="Bergman C.M."/>
            <person name="Oliver B."/>
            <person name="Markow T.A."/>
            <person name="Kaufman T.C."/>
            <person name="Kellis M."/>
            <person name="Gelbart W."/>
            <person name="Iyer V.N."/>
            <person name="Pollard D.A."/>
            <person name="Sackton T.B."/>
            <person name="Larracuente A.M."/>
            <person name="Singh N.D."/>
            <person name="Abad J.P."/>
            <person name="Abt D.N."/>
            <person name="Adryan B."/>
            <person name="Aguade M."/>
            <person name="Akashi H."/>
            <person name="Anderson W.W."/>
            <person name="Aquadro C.F."/>
            <person name="Ardell D.H."/>
            <person name="Arguello R."/>
            <person name="Artieri C.G."/>
            <person name="Barbash D.A."/>
            <person name="Barker D."/>
            <person name="Barsanti P."/>
            <person name="Batterham P."/>
            <person name="Batzoglou S."/>
            <person name="Begun D."/>
            <person name="Bhutkar A."/>
            <person name="Blanco E."/>
            <person name="Bosak S.A."/>
            <person name="Bradley R.K."/>
            <person name="Brand A.D."/>
            <person name="Brent M.R."/>
            <person name="Brooks A.N."/>
            <person name="Brown R.H."/>
            <person name="Butlin R.K."/>
            <person name="Caggese C."/>
            <person name="Calvi B.R."/>
            <person name="Bernardo de Carvalho A."/>
            <person name="Caspi A."/>
            <person name="Castrezana S."/>
            <person name="Celniker S.E."/>
            <person name="Chang J.L."/>
            <person name="Chapple C."/>
            <person name="Chatterji S."/>
            <person name="Chinwalla A."/>
            <person name="Civetta A."/>
            <person name="Clifton S.W."/>
            <person name="Comeron J.M."/>
            <person name="Costello J.C."/>
            <person name="Coyne J.A."/>
            <person name="Daub J."/>
            <person name="David R.G."/>
            <person name="Delcher A.L."/>
            <person name="Delehaunty K."/>
            <person name="Do C.B."/>
            <person name="Ebling H."/>
            <person name="Edwards K."/>
            <person name="Eickbush T."/>
            <person name="Evans J.D."/>
            <person name="Filipski A."/>
            <person name="Findeiss S."/>
            <person name="Freyhult E."/>
            <person name="Fulton L."/>
            <person name="Fulton R."/>
            <person name="Garcia A.C."/>
            <person name="Gardiner A."/>
            <person name="Garfield D.A."/>
            <person name="Garvin B.E."/>
            <person name="Gibson G."/>
            <person name="Gilbert D."/>
            <person name="Gnerre S."/>
            <person name="Godfrey J."/>
            <person name="Good R."/>
            <person name="Gotea V."/>
            <person name="Gravely B."/>
            <person name="Greenberg A.J."/>
            <person name="Griffiths-Jones S."/>
            <person name="Gross S."/>
            <person name="Guigo R."/>
            <person name="Gustafson E.A."/>
            <person name="Haerty W."/>
            <person name="Hahn M.W."/>
            <person name="Halligan D.L."/>
            <person name="Halpern A.L."/>
            <person name="Halter G.M."/>
            <person name="Han M.V."/>
            <person name="Heger A."/>
            <person name="Hillier L."/>
            <person name="Hinrichs A.S."/>
            <person name="Holmes I."/>
            <person name="Hoskins R.A."/>
            <person name="Hubisz M.J."/>
            <person name="Hultmark D."/>
            <person name="Huntley M.A."/>
            <person name="Jaffe D.B."/>
            <person name="Jagadeeshan S."/>
            <person name="Jeck W.R."/>
            <person name="Johnson J."/>
            <person name="Jones C.D."/>
            <person name="Jordan W.C."/>
            <person name="Karpen G.H."/>
            <person name="Kataoka E."/>
            <person name="Keightley P.D."/>
            <person name="Kheradpour P."/>
            <person name="Kirkness E.F."/>
            <person name="Koerich L.B."/>
            <person name="Kristiansen K."/>
            <person name="Kudrna D."/>
            <person name="Kulathinal R.J."/>
            <person name="Kumar S."/>
            <person name="Kwok R."/>
            <person name="Lander E."/>
            <person name="Langley C.H."/>
            <person name="Lapoint R."/>
            <person name="Lazzaro B.P."/>
            <person name="Lee S.J."/>
            <person name="Levesque L."/>
            <person name="Li R."/>
            <person name="Lin C.F."/>
            <person name="Lin M.F."/>
            <person name="Lindblad-Toh K."/>
            <person name="Llopart A."/>
            <person name="Long M."/>
            <person name="Low L."/>
            <person name="Lozovsky E."/>
            <person name="Lu J."/>
            <person name="Luo M."/>
            <person name="Machado C.A."/>
            <person name="Makalowski W."/>
            <person name="Marzo M."/>
            <person name="Matsuda M."/>
            <person name="Matzkin L."/>
            <person name="McAllister B."/>
            <person name="McBride C.S."/>
            <person name="McKernan B."/>
            <person name="McKernan K."/>
            <person name="Mendez-Lago M."/>
            <person name="Minx P."/>
            <person name="Mollenhauer M.U."/>
            <person name="Montooth K."/>
            <person name="Mount S.M."/>
            <person name="Mu X."/>
            <person name="Myers E."/>
            <person name="Negre B."/>
            <person name="Newfeld S."/>
            <person name="Nielsen R."/>
            <person name="Noor M.A."/>
            <person name="O'Grady P."/>
            <person name="Pachter L."/>
            <person name="Papaceit M."/>
            <person name="Parisi M.J."/>
            <person name="Parisi M."/>
            <person name="Parts L."/>
            <person name="Pedersen J.S."/>
            <person name="Pesole G."/>
            <person name="Phillippy A.M."/>
            <person name="Ponting C.P."/>
            <person name="Pop M."/>
            <person name="Porcelli D."/>
            <person name="Powell J.R."/>
            <person name="Prohaska S."/>
            <person name="Pruitt K."/>
            <person name="Puig M."/>
            <person name="Quesneville H."/>
            <person name="Ram K.R."/>
            <person name="Rand D."/>
            <person name="Rasmussen M.D."/>
            <person name="Reed L.K."/>
            <person name="Reenan R."/>
            <person name="Reily A."/>
            <person name="Remington K.A."/>
            <person name="Rieger T.T."/>
            <person name="Ritchie M.G."/>
            <person name="Robin C."/>
            <person name="Rogers Y.H."/>
            <person name="Rohde C."/>
            <person name="Rozas J."/>
            <person name="Rubenfield M.J."/>
            <person name="Ruiz A."/>
            <person name="Russo S."/>
            <person name="Salzberg S.L."/>
            <person name="Sanchez-Gracia A."/>
            <person name="Saranga D.J."/>
            <person name="Sato H."/>
            <person name="Schaeffer S.W."/>
            <person name="Schatz M.C."/>
            <person name="Schlenke T."/>
            <person name="Schwartz R."/>
            <person name="Segarra C."/>
            <person name="Singh R.S."/>
            <person name="Sirot L."/>
            <person name="Sirota M."/>
            <person name="Sisneros N.B."/>
            <person name="Smith C.D."/>
            <person name="Smith T.F."/>
            <person name="Spieth J."/>
            <person name="Stage D.E."/>
            <person name="Stark A."/>
            <person name="Stephan W."/>
            <person name="Strausberg R.L."/>
            <person name="Strempel S."/>
            <person name="Sturgill D."/>
            <person name="Sutton G."/>
            <person name="Sutton G.G."/>
            <person name="Tao W."/>
            <person name="Teichmann S."/>
            <person name="Tobari Y.N."/>
            <person name="Tomimura Y."/>
            <person name="Tsolas J.M."/>
            <person name="Valente V.L."/>
            <person name="Venter E."/>
            <person name="Venter J.C."/>
            <person name="Vicario S."/>
            <person name="Vieira F.G."/>
            <person name="Vilella A.J."/>
            <person name="Villasante A."/>
            <person name="Walenz B."/>
            <person name="Wang J."/>
            <person name="Wasserman M."/>
            <person name="Watts T."/>
            <person name="Wilson D."/>
            <person name="Wilson R.K."/>
            <person name="Wing R.A."/>
            <person name="Wolfner M.F."/>
            <person name="Wong A."/>
            <person name="Wong G.K."/>
            <person name="Wu C.I."/>
            <person name="Wu G."/>
            <person name="Yamamoto D."/>
            <person name="Yang H.P."/>
            <person name="Yang S.P."/>
            <person name="Yorke J.A."/>
            <person name="Yoshida K."/>
            <person name="Zdobnov E."/>
            <person name="Zhang P."/>
            <person name="Zhang Y."/>
            <person name="Zimin A.V."/>
            <person name="Baldwin J."/>
            <person name="Abdouelleil A."/>
            <person name="Abdulkadir J."/>
            <person name="Abebe A."/>
            <person name="Abera B."/>
            <person name="Abreu J."/>
            <person name="Acer S.C."/>
            <person name="Aftuck L."/>
            <person name="Alexander A."/>
            <person name="An P."/>
            <person name="Anderson E."/>
            <person name="Anderson S."/>
            <person name="Arachi H."/>
            <person name="Azer M."/>
            <person name="Bachantsang P."/>
            <person name="Barry A."/>
            <person name="Bayul T."/>
            <person name="Berlin A."/>
            <person name="Bessette D."/>
            <person name="Bloom T."/>
            <person name="Blye J."/>
            <person name="Boguslavskiy L."/>
            <person name="Bonnet C."/>
            <person name="Boukhgalter B."/>
            <person name="Bourzgui I."/>
            <person name="Brown A."/>
            <person name="Cahill P."/>
            <person name="Channer S."/>
            <person name="Cheshatsang Y."/>
            <person name="Chuda L."/>
            <person name="Citroen M."/>
            <person name="Collymore A."/>
            <person name="Cooke P."/>
            <person name="Costello M."/>
            <person name="D'Aco K."/>
            <person name="Daza R."/>
            <person name="De Haan G."/>
            <person name="DeGray S."/>
            <person name="DeMaso C."/>
            <person name="Dhargay N."/>
            <person name="Dooley K."/>
            <person name="Dooley E."/>
            <person name="Doricent M."/>
            <person name="Dorje P."/>
            <person name="Dorjee K."/>
            <person name="Dupes A."/>
            <person name="Elong R."/>
            <person name="Falk J."/>
            <person name="Farina A."/>
            <person name="Faro S."/>
            <person name="Ferguson D."/>
            <person name="Fisher S."/>
            <person name="Foley C.D."/>
            <person name="Franke A."/>
            <person name="Friedrich D."/>
            <person name="Gadbois L."/>
            <person name="Gearin G."/>
            <person name="Gearin C.R."/>
            <person name="Giannoukos G."/>
            <person name="Goode T."/>
            <person name="Graham J."/>
            <person name="Grandbois E."/>
            <person name="Grewal S."/>
            <person name="Gyaltsen K."/>
            <person name="Hafez N."/>
            <person name="Hagos B."/>
            <person name="Hall J."/>
            <person name="Henson C."/>
            <person name="Hollinger A."/>
            <person name="Honan T."/>
            <person name="Huard M.D."/>
            <person name="Hughes L."/>
            <person name="Hurhula B."/>
            <person name="Husby M.E."/>
            <person name="Kamat A."/>
            <person name="Kanga B."/>
            <person name="Kashin S."/>
            <person name="Khazanovich D."/>
            <person name="Kisner P."/>
            <person name="Lance K."/>
            <person name="Lara M."/>
            <person name="Lee W."/>
            <person name="Lennon N."/>
            <person name="Letendre F."/>
            <person name="LeVine R."/>
            <person name="Lipovsky A."/>
            <person name="Liu X."/>
            <person name="Liu J."/>
            <person name="Liu S."/>
            <person name="Lokyitsang T."/>
            <person name="Lokyitsang Y."/>
            <person name="Lubonja R."/>
            <person name="Lui A."/>
            <person name="MacDonald P."/>
            <person name="Magnisalis V."/>
            <person name="Maru K."/>
            <person name="Matthews C."/>
            <person name="McCusker W."/>
            <person name="McDonough S."/>
            <person name="Mehta T."/>
            <person name="Meldrim J."/>
            <person name="Meneus L."/>
            <person name="Mihai O."/>
            <person name="Mihalev A."/>
            <person name="Mihova T."/>
            <person name="Mittelman R."/>
            <person name="Mlenga V."/>
            <person name="Montmayeur A."/>
            <person name="Mulrain L."/>
            <person name="Navidi A."/>
            <person name="Naylor J."/>
            <person name="Negash T."/>
            <person name="Nguyen T."/>
            <person name="Nguyen N."/>
            <person name="Nicol R."/>
            <person name="Norbu C."/>
            <person name="Norbu N."/>
            <person name="Novod N."/>
            <person name="O'Neill B."/>
            <person name="Osman S."/>
            <person name="Markiewicz E."/>
            <person name="Oyono O.L."/>
            <person name="Patti C."/>
            <person name="Phunkhang P."/>
            <person name="Pierre F."/>
            <person name="Priest M."/>
            <person name="Raghuraman S."/>
            <person name="Rege F."/>
            <person name="Reyes R."/>
            <person name="Rise C."/>
            <person name="Rogov P."/>
            <person name="Ross K."/>
            <person name="Ryan E."/>
            <person name="Settipalli S."/>
            <person name="Shea T."/>
            <person name="Sherpa N."/>
            <person name="Shi L."/>
            <person name="Shih D."/>
            <person name="Sparrow T."/>
            <person name="Spaulding J."/>
            <person name="Stalker J."/>
            <person name="Stange-Thomann N."/>
            <person name="Stavropoulos S."/>
            <person name="Stone C."/>
            <person name="Strader C."/>
            <person name="Tesfaye S."/>
            <person name="Thomson T."/>
            <person name="Thoulutsang Y."/>
            <person name="Thoulutsang D."/>
            <person name="Topham K."/>
            <person name="Topping I."/>
            <person name="Tsamla T."/>
            <person name="Vassiliev H."/>
            <person name="Vo A."/>
            <person name="Wangchuk T."/>
            <person name="Wangdi T."/>
            <person name="Weiand M."/>
            <person name="Wilkinson J."/>
            <person name="Wilson A."/>
            <person name="Yadav S."/>
            <person name="Young G."/>
            <person name="Yu Q."/>
            <person name="Zembek L."/>
            <person name="Zhong D."/>
            <person name="Zimmer A."/>
            <person name="Zwirko Z."/>
            <person name="Jaffe D.B."/>
            <person name="Alvarez P."/>
            <person name="Brockman W."/>
            <person name="Butler J."/>
            <person name="Chin C."/>
            <person name="Gnerre S."/>
            <person name="Grabherr M."/>
            <person name="Kleber M."/>
            <person name="Mauceli E."/>
            <person name="MacCallum I."/>
        </authorList>
    </citation>
    <scope>NUCLEOTIDE SEQUENCE [LARGE SCALE GENOMIC DNA]</scope>
    <source>
        <strain evidence="16">Tucson 14024-0371.13</strain>
    </source>
</reference>
<dbReference type="Pfam" id="PF00096">
    <property type="entry name" value="zf-C2H2"/>
    <property type="match status" value="1"/>
</dbReference>
<feature type="binding site" evidence="11">
    <location>
        <position position="20"/>
    </location>
    <ligand>
        <name>Zn(2+)</name>
        <dbReference type="ChEBI" id="CHEBI:29105"/>
    </ligand>
</feature>
<protein>
    <submittedName>
        <fullName evidence="15">Uncharacterized protein</fullName>
    </submittedName>
</protein>
<evidence type="ECO:0000256" key="10">
    <source>
        <dbReference type="PROSITE-ProRule" id="PRU00042"/>
    </source>
</evidence>
<feature type="compositionally biased region" description="Acidic residues" evidence="12">
    <location>
        <begin position="663"/>
        <end position="683"/>
    </location>
</feature>
<keyword evidence="9" id="KW-0539">Nucleus</keyword>
<feature type="compositionally biased region" description="Basic and acidic residues" evidence="12">
    <location>
        <begin position="484"/>
        <end position="494"/>
    </location>
</feature>
<dbReference type="GO" id="GO:0010468">
    <property type="term" value="P:regulation of gene expression"/>
    <property type="evidence" value="ECO:0007669"/>
    <property type="project" value="TreeGrafter"/>
</dbReference>
<dbReference type="GO" id="GO:0005634">
    <property type="term" value="C:nucleus"/>
    <property type="evidence" value="ECO:0007669"/>
    <property type="project" value="UniProtKB-SubCell"/>
</dbReference>
<feature type="binding site" evidence="11">
    <location>
        <position position="23"/>
    </location>
    <ligand>
        <name>Zn(2+)</name>
        <dbReference type="ChEBI" id="CHEBI:29105"/>
    </ligand>
</feature>
<feature type="compositionally biased region" description="Gly residues" evidence="12">
    <location>
        <begin position="925"/>
        <end position="935"/>
    </location>
</feature>
<dbReference type="GO" id="GO:0003677">
    <property type="term" value="F:DNA binding"/>
    <property type="evidence" value="ECO:0007669"/>
    <property type="project" value="UniProtKB-KW"/>
</dbReference>
<keyword evidence="2 11" id="KW-0479">Metal-binding</keyword>
<dbReference type="OMA" id="ICNTTYR"/>
<dbReference type="PhylomeDB" id="B3MCS6"/>
<dbReference type="PROSITE" id="PS51915">
    <property type="entry name" value="ZAD"/>
    <property type="match status" value="1"/>
</dbReference>
<evidence type="ECO:0000256" key="2">
    <source>
        <dbReference type="ARBA" id="ARBA00022723"/>
    </source>
</evidence>
<feature type="domain" description="C2H2-type" evidence="13">
    <location>
        <begin position="1136"/>
        <end position="1164"/>
    </location>
</feature>
<feature type="domain" description="ZAD" evidence="14">
    <location>
        <begin position="18"/>
        <end position="101"/>
    </location>
</feature>
<dbReference type="InterPro" id="IPR050331">
    <property type="entry name" value="Zinc_finger"/>
</dbReference>
<evidence type="ECO:0000256" key="12">
    <source>
        <dbReference type="SAM" id="MobiDB-lite"/>
    </source>
</evidence>
<feature type="domain" description="C2H2-type" evidence="13">
    <location>
        <begin position="846"/>
        <end position="874"/>
    </location>
</feature>
<dbReference type="PANTHER" id="PTHR16515">
    <property type="entry name" value="PR DOMAIN ZINC FINGER PROTEIN"/>
    <property type="match status" value="1"/>
</dbReference>
<feature type="region of interest" description="Disordered" evidence="12">
    <location>
        <begin position="1028"/>
        <end position="1070"/>
    </location>
</feature>
<feature type="domain" description="C2H2-type" evidence="13">
    <location>
        <begin position="743"/>
        <end position="771"/>
    </location>
</feature>
<dbReference type="PANTHER" id="PTHR16515:SF49">
    <property type="entry name" value="GASTRULA ZINC FINGER PROTEIN XLCGF49.1-LIKE-RELATED"/>
    <property type="match status" value="1"/>
</dbReference>
<evidence type="ECO:0000256" key="6">
    <source>
        <dbReference type="ARBA" id="ARBA00023015"/>
    </source>
</evidence>
<dbReference type="SMART" id="SM00355">
    <property type="entry name" value="ZnF_C2H2"/>
    <property type="match status" value="15"/>
</dbReference>
<feature type="domain" description="C2H2-type" evidence="13">
    <location>
        <begin position="139"/>
        <end position="162"/>
    </location>
</feature>
<feature type="domain" description="C2H2-type" evidence="13">
    <location>
        <begin position="1109"/>
        <end position="1136"/>
    </location>
</feature>
<evidence type="ECO:0000259" key="14">
    <source>
        <dbReference type="PROSITE" id="PS51915"/>
    </source>
</evidence>
<evidence type="ECO:0000256" key="9">
    <source>
        <dbReference type="ARBA" id="ARBA00023242"/>
    </source>
</evidence>
<feature type="compositionally biased region" description="Low complexity" evidence="12">
    <location>
        <begin position="1032"/>
        <end position="1044"/>
    </location>
</feature>
<proteinExistence type="predicted"/>
<feature type="binding site" evidence="11">
    <location>
        <position position="74"/>
    </location>
    <ligand>
        <name>Zn(2+)</name>
        <dbReference type="ChEBI" id="CHEBI:29105"/>
    </ligand>
</feature>
<keyword evidence="3" id="KW-0677">Repeat</keyword>
<dbReference type="FunCoup" id="B3MCS6">
    <property type="interactions" value="702"/>
</dbReference>
<dbReference type="HOGENOM" id="CLU_261099_0_0_1"/>
<dbReference type="GeneID" id="6494337"/>
<feature type="domain" description="C2H2-type" evidence="13">
    <location>
        <begin position="1223"/>
        <end position="1254"/>
    </location>
</feature>
<evidence type="ECO:0000256" key="3">
    <source>
        <dbReference type="ARBA" id="ARBA00022737"/>
    </source>
</evidence>
<evidence type="ECO:0000313" key="16">
    <source>
        <dbReference type="Proteomes" id="UP000007801"/>
    </source>
</evidence>
<feature type="domain" description="C2H2-type" evidence="13">
    <location>
        <begin position="1075"/>
        <end position="1102"/>
    </location>
</feature>
<name>B3MCS6_DROAN</name>
<dbReference type="PROSITE" id="PS00028">
    <property type="entry name" value="ZINC_FINGER_C2H2_1"/>
    <property type="match status" value="10"/>
</dbReference>
<dbReference type="InterPro" id="IPR036236">
    <property type="entry name" value="Znf_C2H2_sf"/>
</dbReference>
<feature type="compositionally biased region" description="Low complexity" evidence="12">
    <location>
        <begin position="880"/>
        <end position="906"/>
    </location>
</feature>
<evidence type="ECO:0000256" key="1">
    <source>
        <dbReference type="ARBA" id="ARBA00004123"/>
    </source>
</evidence>
<dbReference type="InterPro" id="IPR013087">
    <property type="entry name" value="Znf_C2H2_type"/>
</dbReference>
<keyword evidence="5 11" id="KW-0862">Zinc</keyword>
<feature type="domain" description="C2H2-type" evidence="13">
    <location>
        <begin position="1165"/>
        <end position="1195"/>
    </location>
</feature>
<dbReference type="OrthoDB" id="6365676at2759"/>
<dbReference type="SMART" id="SM00868">
    <property type="entry name" value="zf-AD"/>
    <property type="match status" value="1"/>
</dbReference>
<feature type="region of interest" description="Disordered" evidence="12">
    <location>
        <begin position="462"/>
        <end position="511"/>
    </location>
</feature>
<organism evidence="15 16">
    <name type="scientific">Drosophila ananassae</name>
    <name type="common">Fruit fly</name>
    <dbReference type="NCBI Taxonomy" id="7217"/>
    <lineage>
        <taxon>Eukaryota</taxon>
        <taxon>Metazoa</taxon>
        <taxon>Ecdysozoa</taxon>
        <taxon>Arthropoda</taxon>
        <taxon>Hexapoda</taxon>
        <taxon>Insecta</taxon>
        <taxon>Pterygota</taxon>
        <taxon>Neoptera</taxon>
        <taxon>Endopterygota</taxon>
        <taxon>Diptera</taxon>
        <taxon>Brachycera</taxon>
        <taxon>Muscomorpha</taxon>
        <taxon>Ephydroidea</taxon>
        <taxon>Drosophilidae</taxon>
        <taxon>Drosophila</taxon>
        <taxon>Sophophora</taxon>
    </lineage>
</organism>
<keyword evidence="8" id="KW-0804">Transcription</keyword>
<dbReference type="FunFam" id="3.30.160.60:FF:004076">
    <property type="entry name" value="LD35343p"/>
    <property type="match status" value="1"/>
</dbReference>
<dbReference type="InterPro" id="IPR012934">
    <property type="entry name" value="Znf_AD"/>
</dbReference>
<dbReference type="PROSITE" id="PS50157">
    <property type="entry name" value="ZINC_FINGER_C2H2_2"/>
    <property type="match status" value="10"/>
</dbReference>
<keyword evidence="6" id="KW-0805">Transcription regulation</keyword>
<dbReference type="Gene3D" id="3.30.160.60">
    <property type="entry name" value="Classic Zinc Finger"/>
    <property type="match status" value="7"/>
</dbReference>
<dbReference type="GO" id="GO:0008270">
    <property type="term" value="F:zinc ion binding"/>
    <property type="evidence" value="ECO:0007669"/>
    <property type="project" value="UniProtKB-UniRule"/>
</dbReference>
<keyword evidence="7" id="KW-0238">DNA-binding</keyword>
<evidence type="ECO:0000256" key="4">
    <source>
        <dbReference type="ARBA" id="ARBA00022771"/>
    </source>
</evidence>
<dbReference type="InParanoid" id="B3MCS6"/>
<comment type="subcellular location">
    <subcellularLocation>
        <location evidence="1">Nucleus</location>
    </subcellularLocation>
</comment>
<sequence length="1306" mass="145476">MALNKRLSSQADGADFKFACRCCLKMNTEFLKLDSVTVARSLDPAEAKDKIPLLRCLLYCTRGENPAELPQYICIECSQSLQVAYYFLQNAVRAHDILCRKLCPNKVIKTRVNGSLGQELEQHLESDTERTKPLKTMRHECQVCGVIVYNRLELKQHIRLHADGLAYHCKMCSYTTLKQRLLHDHYRSTHNQTPAQAEELSKVKLEPIKKEDEVKVCTMEDMELLIPTVLTPEDYSAVPIDADQLRDIEQQLAATMGEAAPGVDTLTSTLPPMDTQNVSIGTEYLVLPDGSLQQVNGGGVVIEYIDDSKPANSNPHPPSININLQNLLGGDENEGMDIDVNELIVEDVLPQIKVTQKPAPLGSPVHKHKCKLCPKTFATLARLKSHQLTHSHLPKFFCDQCEYYSLRSADLIQHYQSQHHRPEGVAEKPDGIKQEVRTYSCDMCLFETRTVNELRVHYAQSHTVQPTDVELRPSWTADSSQNAKTDDPSMEEKPPTLPPLTSSSENHVPIKCPPAVADTQGQFQQLPVEATTSVAQTEVINAVVDATPHFFAATSNSIDAVHAPPVTEVAGTTGGSFEIFPEISQGDLTAQESVPQAPANTSNQNISMFGDMQDFIDNTDVAAICTIPADDMPVVDGDDIVIDNNNISLDFDAENLFEDFDEDEEVAAEEEDDEGENEDENENNDAATDQNLLLTSDDDDVDDFDDEQSKHLQKPYCIYCNKKFTSQYKFENHMFVHRGLAPYRCELCTNLYNMKRLLIRHYKTVHKRMPTRDMVQAKGDKVTMARTSLEKIETNLNKNPMLMCAKCPFECEPDGEMRKHLNAHHGINDGVSVHANEVFIIRKLPFECPRCIRSFAAKSTLVRHLQRSHLVETIIEMPSAHATASSAATTTTTTATATTSGPASSTQDEDKPDLKMTVSSTAAESGGGDGNGECEGTGRDDGDVAGEGASMKAELTQPKEEIDVVSLETSALPSAGISTASSAHPGTIVTTSTSTITTVASSTSSTFSTMIPTPTPFDLDCDLISDVPAEQSSSTPNTHSNPSTLLNGTDKFLSTSPHEEKYTPSNSRLPRTPSYKCKLCSETFDELGKLVKHEMVHSSTESNRYGYQHKCAICSTSYRNLTLLKFHMKRHTNRKIQCKLCPKSFATNQELDRHSKAKHMRQKTFRCTLNNCNKTFAYKHHMVRHQNATHLQTRHVCHICDKEMMTSLHLRNHMSVHKSGTLYKCPHCDRTYLRRGRICSHILKVHKIHVTDEELAVIFRGNVNSNNSHDLKSMSCQGQLVRRKDLEIKTEVKDEPGLQTSTEDIS</sequence>
<dbReference type="SUPFAM" id="SSF57667">
    <property type="entry name" value="beta-beta-alpha zinc fingers"/>
    <property type="match status" value="6"/>
</dbReference>
<evidence type="ECO:0000256" key="7">
    <source>
        <dbReference type="ARBA" id="ARBA00023125"/>
    </source>
</evidence>
<evidence type="ECO:0000313" key="15">
    <source>
        <dbReference type="EMBL" id="EDV37328.1"/>
    </source>
</evidence>
<feature type="domain" description="C2H2-type" evidence="13">
    <location>
        <begin position="368"/>
        <end position="391"/>
    </location>
</feature>
<evidence type="ECO:0000259" key="13">
    <source>
        <dbReference type="PROSITE" id="PS50157"/>
    </source>
</evidence>
<dbReference type="eggNOG" id="KOG1721">
    <property type="taxonomic scope" value="Eukaryota"/>
</dbReference>
<feature type="domain" description="C2H2-type" evidence="13">
    <location>
        <begin position="715"/>
        <end position="742"/>
    </location>
</feature>
<dbReference type="EMBL" id="CH902619">
    <property type="protein sequence ID" value="EDV37328.1"/>
    <property type="molecule type" value="Genomic_DNA"/>
</dbReference>
<accession>B3MCS6</accession>
<evidence type="ECO:0000256" key="8">
    <source>
        <dbReference type="ARBA" id="ARBA00023163"/>
    </source>
</evidence>
<gene>
    <name evidence="15" type="primary">Dana\GF11473</name>
    <name evidence="15" type="synonym">dana_GLEANR_11528</name>
    <name evidence="15" type="ORF">GF11473</name>
</gene>
<evidence type="ECO:0000256" key="11">
    <source>
        <dbReference type="PROSITE-ProRule" id="PRU01263"/>
    </source>
</evidence>